<dbReference type="EMBL" id="CP002083">
    <property type="protein sequence ID" value="ADJ24783.1"/>
    <property type="molecule type" value="Genomic_DNA"/>
</dbReference>
<keyword evidence="2" id="KW-1185">Reference proteome</keyword>
<dbReference type="HOGENOM" id="CLU_1756360_0_0_5"/>
<gene>
    <name evidence="1" type="ordered locus">Hden_2988</name>
</gene>
<accession>D8JVC9</accession>
<evidence type="ECO:0000313" key="1">
    <source>
        <dbReference type="EMBL" id="ADJ24783.1"/>
    </source>
</evidence>
<sequence length="148" mass="16542">MASQERIKAIAEIVSLIESAAQDTPPVERAVMARILKEIWLHLQKTGEFDDVLRITSVGDDPEPNAYLVTDLQAPALMVAKLGWKMVSRLRPIYRTERGSIVKIVSDVNDVMENPAKVAVCGSLGDFLTMQKRALRRRKLEEVSIEAL</sequence>
<organism evidence="1 2">
    <name type="scientific">Hyphomicrobium denitrificans (strain ATCC 51888 / DSM 1869 / NCIMB 11706 / TK 0415)</name>
    <dbReference type="NCBI Taxonomy" id="582899"/>
    <lineage>
        <taxon>Bacteria</taxon>
        <taxon>Pseudomonadati</taxon>
        <taxon>Pseudomonadota</taxon>
        <taxon>Alphaproteobacteria</taxon>
        <taxon>Hyphomicrobiales</taxon>
        <taxon>Hyphomicrobiaceae</taxon>
        <taxon>Hyphomicrobium</taxon>
    </lineage>
</organism>
<dbReference type="AlphaFoldDB" id="D8JVC9"/>
<dbReference type="Proteomes" id="UP000002033">
    <property type="component" value="Chromosome"/>
</dbReference>
<dbReference type="KEGG" id="hdn:Hden_2988"/>
<protein>
    <submittedName>
        <fullName evidence="1">Uncharacterized protein</fullName>
    </submittedName>
</protein>
<proteinExistence type="predicted"/>
<name>D8JVC9_HYPDA</name>
<reference evidence="2" key="1">
    <citation type="journal article" date="2011" name="J. Bacteriol.">
        <title>Genome sequences of eight morphologically diverse alphaproteobacteria.</title>
        <authorList>
            <consortium name="US DOE Joint Genome Institute"/>
            <person name="Brown P.J."/>
            <person name="Kysela D.T."/>
            <person name="Buechlein A."/>
            <person name="Hemmerich C."/>
            <person name="Brun Y.V."/>
        </authorList>
    </citation>
    <scope>NUCLEOTIDE SEQUENCE [LARGE SCALE GENOMIC DNA]</scope>
    <source>
        <strain evidence="2">ATCC 51888 / DSM 1869 / NCIB 11706 / TK 0415</strain>
    </source>
</reference>
<evidence type="ECO:0000313" key="2">
    <source>
        <dbReference type="Proteomes" id="UP000002033"/>
    </source>
</evidence>
<dbReference type="RefSeq" id="WP_013216942.1">
    <property type="nucleotide sequence ID" value="NC_014313.1"/>
</dbReference>
<dbReference type="STRING" id="582899.Hden_2988"/>